<proteinExistence type="predicted"/>
<dbReference type="InterPro" id="IPR036890">
    <property type="entry name" value="HATPase_C_sf"/>
</dbReference>
<evidence type="ECO:0000256" key="4">
    <source>
        <dbReference type="PROSITE-ProRule" id="PRU00169"/>
    </source>
</evidence>
<dbReference type="PROSITE" id="PS50113">
    <property type="entry name" value="PAC"/>
    <property type="match status" value="1"/>
</dbReference>
<comment type="caution">
    <text evidence="9">The sequence shown here is derived from an EMBL/GenBank/DDBJ whole genome shotgun (WGS) entry which is preliminary data.</text>
</comment>
<dbReference type="SUPFAM" id="SSF55874">
    <property type="entry name" value="ATPase domain of HSP90 chaperone/DNA topoisomerase II/histidine kinase"/>
    <property type="match status" value="1"/>
</dbReference>
<dbReference type="InterPro" id="IPR036097">
    <property type="entry name" value="HisK_dim/P_sf"/>
</dbReference>
<dbReference type="PANTHER" id="PTHR45339">
    <property type="entry name" value="HYBRID SIGNAL TRANSDUCTION HISTIDINE KINASE J"/>
    <property type="match status" value="1"/>
</dbReference>
<protein>
    <recommendedName>
        <fullName evidence="2">histidine kinase</fullName>
        <ecNumber evidence="2">2.7.13.3</ecNumber>
    </recommendedName>
</protein>
<name>A0ABR9H9X7_9BACT</name>
<dbReference type="Gene3D" id="3.30.565.10">
    <property type="entry name" value="Histidine kinase-like ATPase, C-terminal domain"/>
    <property type="match status" value="1"/>
</dbReference>
<dbReference type="Gene3D" id="1.10.287.130">
    <property type="match status" value="1"/>
</dbReference>
<dbReference type="Gene3D" id="3.40.50.2300">
    <property type="match status" value="1"/>
</dbReference>
<comment type="catalytic activity">
    <reaction evidence="1">
        <text>ATP + protein L-histidine = ADP + protein N-phospho-L-histidine.</text>
        <dbReference type="EC" id="2.7.13.3"/>
    </reaction>
</comment>
<dbReference type="Pfam" id="PF00512">
    <property type="entry name" value="HisKA"/>
    <property type="match status" value="1"/>
</dbReference>
<dbReference type="SMART" id="SM00388">
    <property type="entry name" value="HisKA"/>
    <property type="match status" value="1"/>
</dbReference>
<dbReference type="Pfam" id="PF08448">
    <property type="entry name" value="PAS_4"/>
    <property type="match status" value="1"/>
</dbReference>
<sequence>MDGYILFQYDGRILDTNQAYCEMVKYRRVEILSKNIFNFETLRSRGDIVSHLHLVMIEGEDRFVSKHLRKDGSEYDVELSIQYRGEDGHFVAFLRDITIKISAEKELLDSKMHLQSVTDSVPAMVAQIDVFERYIFVNKGYLDWCGMPSDQVIGRKIQEVLGIERYTIVQKSICLALNGDKHIQQICFNLEDGNLQYIQVYYMPIFNENKLVIGCYLMGQDITDLKLLENDIVHAKDVAETANRVKSEFLANMSHEIRTPLNGMVATLELLKTTILNPDQDKLAETAITSCHRLAQLLSDILDISRIEAGKMCIQLTSMSLKDIFSQTRDLFSPVAKEKGIDLYFHADPSLPDRILGDDARLQQVLINMVGNALKFTHQGAVSVNAFLLPIKKHNNYLILFSVEDTGIGISDESIQALFNAFFQISEGYTRNHQGAGLGLSICKRLIELMGGSICVVSELGVGSSFWFSLPFGSVDQGLSPNSKDGEISEPFNLSSLSILLVDDDLVSAFAASRLLEKRGVQVCHVENGALALEALRERNFDLVLMDVQMPVMDGVTATHAIRSGEAGEAARELPVVALTAYAMETDIANFMKAGMNDYLSKPVRSENLEAGIKKWLSDDGKKKKLVINSDLKNNVSE</sequence>
<dbReference type="Pfam" id="PF02518">
    <property type="entry name" value="HATPase_c"/>
    <property type="match status" value="1"/>
</dbReference>
<keyword evidence="3 4" id="KW-0597">Phosphoprotein</keyword>
<dbReference type="PROSITE" id="PS50109">
    <property type="entry name" value="HIS_KIN"/>
    <property type="match status" value="1"/>
</dbReference>
<dbReference type="PRINTS" id="PR00344">
    <property type="entry name" value="BCTRLSENSOR"/>
</dbReference>
<evidence type="ECO:0000313" key="9">
    <source>
        <dbReference type="EMBL" id="MBE1427277.1"/>
    </source>
</evidence>
<feature type="modified residue" description="4-aspartylphosphate" evidence="4">
    <location>
        <position position="547"/>
    </location>
</feature>
<dbReference type="SMART" id="SM00448">
    <property type="entry name" value="REC"/>
    <property type="match status" value="1"/>
</dbReference>
<gene>
    <name evidence="9" type="ORF">H4684_003969</name>
</gene>
<evidence type="ECO:0000256" key="1">
    <source>
        <dbReference type="ARBA" id="ARBA00000085"/>
    </source>
</evidence>
<dbReference type="CDD" id="cd00082">
    <property type="entry name" value="HisKA"/>
    <property type="match status" value="1"/>
</dbReference>
<dbReference type="Proteomes" id="UP000639010">
    <property type="component" value="Unassembled WGS sequence"/>
</dbReference>
<feature type="domain" description="Histidine kinase" evidence="5">
    <location>
        <begin position="252"/>
        <end position="474"/>
    </location>
</feature>
<dbReference type="PROSITE" id="PS50110">
    <property type="entry name" value="RESPONSE_REGULATORY"/>
    <property type="match status" value="1"/>
</dbReference>
<dbReference type="InterPro" id="IPR000700">
    <property type="entry name" value="PAS-assoc_C"/>
</dbReference>
<organism evidence="9 10">
    <name type="scientific">Desulfomicrobium macestii</name>
    <dbReference type="NCBI Taxonomy" id="90731"/>
    <lineage>
        <taxon>Bacteria</taxon>
        <taxon>Pseudomonadati</taxon>
        <taxon>Thermodesulfobacteriota</taxon>
        <taxon>Desulfovibrionia</taxon>
        <taxon>Desulfovibrionales</taxon>
        <taxon>Desulfomicrobiaceae</taxon>
        <taxon>Desulfomicrobium</taxon>
    </lineage>
</organism>
<dbReference type="PANTHER" id="PTHR45339:SF5">
    <property type="entry name" value="HISTIDINE KINASE"/>
    <property type="match status" value="1"/>
</dbReference>
<evidence type="ECO:0000259" key="7">
    <source>
        <dbReference type="PROSITE" id="PS50112"/>
    </source>
</evidence>
<evidence type="ECO:0000259" key="8">
    <source>
        <dbReference type="PROSITE" id="PS50113"/>
    </source>
</evidence>
<dbReference type="InterPro" id="IPR001789">
    <property type="entry name" value="Sig_transdc_resp-reg_receiver"/>
</dbReference>
<dbReference type="Pfam" id="PF13426">
    <property type="entry name" value="PAS_9"/>
    <property type="match status" value="1"/>
</dbReference>
<evidence type="ECO:0000256" key="3">
    <source>
        <dbReference type="ARBA" id="ARBA00022553"/>
    </source>
</evidence>
<dbReference type="PROSITE" id="PS50112">
    <property type="entry name" value="PAS"/>
    <property type="match status" value="1"/>
</dbReference>
<dbReference type="InterPro" id="IPR013656">
    <property type="entry name" value="PAS_4"/>
</dbReference>
<reference evidence="9 10" key="1">
    <citation type="submission" date="2020-10" db="EMBL/GenBank/DDBJ databases">
        <title>Genomic Encyclopedia of Type Strains, Phase IV (KMG-IV): sequencing the most valuable type-strain genomes for metagenomic binning, comparative biology and taxonomic classification.</title>
        <authorList>
            <person name="Goeker M."/>
        </authorList>
    </citation>
    <scope>NUCLEOTIDE SEQUENCE [LARGE SCALE GENOMIC DNA]</scope>
    <source>
        <strain evidence="9 10">DSM 4194</strain>
    </source>
</reference>
<dbReference type="SUPFAM" id="SSF52172">
    <property type="entry name" value="CheY-like"/>
    <property type="match status" value="1"/>
</dbReference>
<dbReference type="EC" id="2.7.13.3" evidence="2"/>
<dbReference type="Pfam" id="PF00072">
    <property type="entry name" value="Response_reg"/>
    <property type="match status" value="1"/>
</dbReference>
<evidence type="ECO:0000259" key="6">
    <source>
        <dbReference type="PROSITE" id="PS50110"/>
    </source>
</evidence>
<accession>A0ABR9H9X7</accession>
<dbReference type="NCBIfam" id="TIGR00229">
    <property type="entry name" value="sensory_box"/>
    <property type="match status" value="2"/>
</dbReference>
<dbReference type="CDD" id="cd00130">
    <property type="entry name" value="PAS"/>
    <property type="match status" value="1"/>
</dbReference>
<dbReference type="InterPro" id="IPR035965">
    <property type="entry name" value="PAS-like_dom_sf"/>
</dbReference>
<dbReference type="SUPFAM" id="SSF55785">
    <property type="entry name" value="PYP-like sensor domain (PAS domain)"/>
    <property type="match status" value="2"/>
</dbReference>
<dbReference type="Gene3D" id="3.30.450.20">
    <property type="entry name" value="PAS domain"/>
    <property type="match status" value="2"/>
</dbReference>
<feature type="domain" description="PAC" evidence="8">
    <location>
        <begin position="181"/>
        <end position="234"/>
    </location>
</feature>
<feature type="domain" description="PAS" evidence="7">
    <location>
        <begin position="110"/>
        <end position="180"/>
    </location>
</feature>
<evidence type="ECO:0000256" key="2">
    <source>
        <dbReference type="ARBA" id="ARBA00012438"/>
    </source>
</evidence>
<evidence type="ECO:0000259" key="5">
    <source>
        <dbReference type="PROSITE" id="PS50109"/>
    </source>
</evidence>
<dbReference type="InterPro" id="IPR000014">
    <property type="entry name" value="PAS"/>
</dbReference>
<keyword evidence="10" id="KW-1185">Reference proteome</keyword>
<dbReference type="InterPro" id="IPR003661">
    <property type="entry name" value="HisK_dim/P_dom"/>
</dbReference>
<dbReference type="InterPro" id="IPR011006">
    <property type="entry name" value="CheY-like_superfamily"/>
</dbReference>
<dbReference type="InterPro" id="IPR005467">
    <property type="entry name" value="His_kinase_dom"/>
</dbReference>
<dbReference type="CDD" id="cd16922">
    <property type="entry name" value="HATPase_EvgS-ArcB-TorS-like"/>
    <property type="match status" value="1"/>
</dbReference>
<dbReference type="SUPFAM" id="SSF47384">
    <property type="entry name" value="Homodimeric domain of signal transducing histidine kinase"/>
    <property type="match status" value="1"/>
</dbReference>
<dbReference type="CDD" id="cd17546">
    <property type="entry name" value="REC_hyHK_CKI1_RcsC-like"/>
    <property type="match status" value="1"/>
</dbReference>
<dbReference type="InterPro" id="IPR004358">
    <property type="entry name" value="Sig_transdc_His_kin-like_C"/>
</dbReference>
<dbReference type="InterPro" id="IPR003594">
    <property type="entry name" value="HATPase_dom"/>
</dbReference>
<dbReference type="SMART" id="SM00387">
    <property type="entry name" value="HATPase_c"/>
    <property type="match status" value="1"/>
</dbReference>
<feature type="domain" description="Response regulatory" evidence="6">
    <location>
        <begin position="498"/>
        <end position="617"/>
    </location>
</feature>
<dbReference type="EMBL" id="JADBGG010000054">
    <property type="protein sequence ID" value="MBE1427277.1"/>
    <property type="molecule type" value="Genomic_DNA"/>
</dbReference>
<evidence type="ECO:0000313" key="10">
    <source>
        <dbReference type="Proteomes" id="UP000639010"/>
    </source>
</evidence>